<dbReference type="GO" id="GO:0005739">
    <property type="term" value="C:mitochondrion"/>
    <property type="evidence" value="ECO:0007669"/>
    <property type="project" value="UniProtKB-SubCell"/>
</dbReference>
<keyword evidence="1 5" id="KW-0436">Ligase</keyword>
<comment type="subunit">
    <text evidence="5">Subunit of the heterotrimeric GatCAB amidotransferase (AdT) complex, composed of A, B and C subunits.</text>
</comment>
<proteinExistence type="inferred from homology"/>
<dbReference type="InterPro" id="IPR006075">
    <property type="entry name" value="Asn/Gln-tRNA_Trfase_suB/E_cat"/>
</dbReference>
<dbReference type="PANTHER" id="PTHR11659">
    <property type="entry name" value="GLUTAMYL-TRNA GLN AMIDOTRANSFERASE SUBUNIT B MITOCHONDRIAL AND PROKARYOTIC PET112-RELATED"/>
    <property type="match status" value="1"/>
</dbReference>
<dbReference type="InterPro" id="IPR017958">
    <property type="entry name" value="Gln-tRNA_amidoTrfase_suB_CS"/>
</dbReference>
<accession>A0A7E4V1Z9</accession>
<dbReference type="AlphaFoldDB" id="A0A7E4V1Z9"/>
<evidence type="ECO:0000256" key="4">
    <source>
        <dbReference type="ARBA" id="ARBA00022917"/>
    </source>
</evidence>
<name>A0A7E4V1Z9_PANRE</name>
<reference evidence="8" key="2">
    <citation type="submission" date="2020-10" db="UniProtKB">
        <authorList>
            <consortium name="WormBaseParasite"/>
        </authorList>
    </citation>
    <scope>IDENTIFICATION</scope>
</reference>
<sequence length="518" mass="57923">MFGRVFCRRQCVHGRISVRCGSRTAGKTRPVSSLGVVEPVIGLEVHAQLLTKTKLFSAAAIDASTACNSSVADFDLGVPGTLPRLNKECVQKSLQAALLLNSQIQPICRFDRKHYFYPDMPMGYQITQQDYPIAKGGWFEYYPVEEDSADADFKKVRLHQVQLEIDSGKTIKMDGNRLFIDLNRAGVGLIEIVTHPDFNSASEAAAFVDQLRLLLIHNHICAGELHKGNMRIDANVSIRVNGQDKPRTEIKNINSIRLLKEAINNEVKRQISILEAGDEITNVTLNADDDGNIVVLREKSDALDYRFTPEPNLPRLKIESEWVAEAKANVRYDVEYRDYIENYGVPPGLALSIVKDDEKSSFVRQTLPYVNAESSEYFNWFKELRVICGGLGIPYPPLNANFVEPFVLIVNAHTNHVITKLVAIDLLKGYLKGDVSGNVDLLIEQSNLIRLHPSDPEFQGFLDAIIAKNEKVVHKIHTATGNATKKAFNKLRNELINTSEKRISVEDAEQAITSRLGN</sequence>
<dbReference type="GO" id="GO:0070681">
    <property type="term" value="P:glutaminyl-tRNAGln biosynthesis via transamidation"/>
    <property type="evidence" value="ECO:0007669"/>
    <property type="project" value="UniProtKB-UniRule"/>
</dbReference>
<evidence type="ECO:0000313" key="8">
    <source>
        <dbReference type="WBParaSite" id="Pan_g15605.t1"/>
    </source>
</evidence>
<keyword evidence="7" id="KW-1185">Reference proteome</keyword>
<keyword evidence="5" id="KW-0496">Mitochondrion</keyword>
<dbReference type="HAMAP" id="MF_00121">
    <property type="entry name" value="GatB"/>
    <property type="match status" value="1"/>
</dbReference>
<dbReference type="Pfam" id="PF02934">
    <property type="entry name" value="GatB_N"/>
    <property type="match status" value="1"/>
</dbReference>
<evidence type="ECO:0000256" key="3">
    <source>
        <dbReference type="ARBA" id="ARBA00022840"/>
    </source>
</evidence>
<dbReference type="WBParaSite" id="Pan_g15605.t1">
    <property type="protein sequence ID" value="Pan_g15605.t1"/>
    <property type="gene ID" value="Pan_g15605"/>
</dbReference>
<dbReference type="InterPro" id="IPR014746">
    <property type="entry name" value="Gln_synth/guanido_kin_cat_dom"/>
</dbReference>
<dbReference type="NCBIfam" id="TIGR00133">
    <property type="entry name" value="gatB"/>
    <property type="match status" value="1"/>
</dbReference>
<keyword evidence="4 5" id="KW-0648">Protein biosynthesis</keyword>
<evidence type="ECO:0000256" key="1">
    <source>
        <dbReference type="ARBA" id="ARBA00022598"/>
    </source>
</evidence>
<comment type="similarity">
    <text evidence="5">Belongs to the GatB/GatE family. GatB subfamily.</text>
</comment>
<comment type="function">
    <text evidence="5">Allows the formation of correctly charged Gln-tRNA(Gln) through the transamidation of misacylated Glu-tRNA(Gln) in the mitochondria. The reaction takes place in the presence of glutamine and ATP through an activated gamma-phospho-Glu-tRNA(Gln).</text>
</comment>
<dbReference type="GO" id="GO:0030956">
    <property type="term" value="C:glutamyl-tRNA(Gln) amidotransferase complex"/>
    <property type="evidence" value="ECO:0007669"/>
    <property type="project" value="UniProtKB-UniRule"/>
</dbReference>
<evidence type="ECO:0000259" key="6">
    <source>
        <dbReference type="Pfam" id="PF02934"/>
    </source>
</evidence>
<keyword evidence="2 5" id="KW-0547">Nucleotide-binding</keyword>
<evidence type="ECO:0000313" key="7">
    <source>
        <dbReference type="Proteomes" id="UP000492821"/>
    </source>
</evidence>
<protein>
    <recommendedName>
        <fullName evidence="5">Glutamyl-tRNA(Gln) amidotransferase subunit B, mitochondrial</fullName>
        <shortName evidence="5">Glu-AdT subunit B</shortName>
        <ecNumber evidence="5">6.3.5.-</ecNumber>
    </recommendedName>
</protein>
<evidence type="ECO:0000256" key="5">
    <source>
        <dbReference type="HAMAP-Rule" id="MF_03147"/>
    </source>
</evidence>
<dbReference type="GO" id="GO:0032543">
    <property type="term" value="P:mitochondrial translation"/>
    <property type="evidence" value="ECO:0007669"/>
    <property type="project" value="UniProtKB-UniRule"/>
</dbReference>
<comment type="subcellular location">
    <subcellularLocation>
        <location evidence="5">Mitochondrion</location>
    </subcellularLocation>
</comment>
<dbReference type="InterPro" id="IPR017959">
    <property type="entry name" value="Asn/Gln-tRNA_amidoTrfase_suB/E"/>
</dbReference>
<dbReference type="Proteomes" id="UP000492821">
    <property type="component" value="Unassembled WGS sequence"/>
</dbReference>
<organism evidence="7 8">
    <name type="scientific">Panagrellus redivivus</name>
    <name type="common">Microworm</name>
    <dbReference type="NCBI Taxonomy" id="6233"/>
    <lineage>
        <taxon>Eukaryota</taxon>
        <taxon>Metazoa</taxon>
        <taxon>Ecdysozoa</taxon>
        <taxon>Nematoda</taxon>
        <taxon>Chromadorea</taxon>
        <taxon>Rhabditida</taxon>
        <taxon>Tylenchina</taxon>
        <taxon>Panagrolaimomorpha</taxon>
        <taxon>Panagrolaimoidea</taxon>
        <taxon>Panagrolaimidae</taxon>
        <taxon>Panagrellus</taxon>
    </lineage>
</organism>
<dbReference type="PROSITE" id="PS01234">
    <property type="entry name" value="GATB"/>
    <property type="match status" value="1"/>
</dbReference>
<reference evidence="7" key="1">
    <citation type="journal article" date="2013" name="Genetics">
        <title>The draft genome and transcriptome of Panagrellus redivivus are shaped by the harsh demands of a free-living lifestyle.</title>
        <authorList>
            <person name="Srinivasan J."/>
            <person name="Dillman A.R."/>
            <person name="Macchietto M.G."/>
            <person name="Heikkinen L."/>
            <person name="Lakso M."/>
            <person name="Fracchia K.M."/>
            <person name="Antoshechkin I."/>
            <person name="Mortazavi A."/>
            <person name="Wong G."/>
            <person name="Sternberg P.W."/>
        </authorList>
    </citation>
    <scope>NUCLEOTIDE SEQUENCE [LARGE SCALE GENOMIC DNA]</scope>
    <source>
        <strain evidence="7">MT8872</strain>
    </source>
</reference>
<comment type="catalytic activity">
    <reaction evidence="5">
        <text>L-glutamyl-tRNA(Gln) + L-glutamine + ATP + H2O = L-glutaminyl-tRNA(Gln) + L-glutamate + ADP + phosphate + H(+)</text>
        <dbReference type="Rhea" id="RHEA:17521"/>
        <dbReference type="Rhea" id="RHEA-COMP:9681"/>
        <dbReference type="Rhea" id="RHEA-COMP:9684"/>
        <dbReference type="ChEBI" id="CHEBI:15377"/>
        <dbReference type="ChEBI" id="CHEBI:15378"/>
        <dbReference type="ChEBI" id="CHEBI:29985"/>
        <dbReference type="ChEBI" id="CHEBI:30616"/>
        <dbReference type="ChEBI" id="CHEBI:43474"/>
        <dbReference type="ChEBI" id="CHEBI:58359"/>
        <dbReference type="ChEBI" id="CHEBI:78520"/>
        <dbReference type="ChEBI" id="CHEBI:78521"/>
        <dbReference type="ChEBI" id="CHEBI:456216"/>
    </reaction>
</comment>
<dbReference type="InterPro" id="IPR004413">
    <property type="entry name" value="GatB"/>
</dbReference>
<dbReference type="SUPFAM" id="SSF55931">
    <property type="entry name" value="Glutamine synthetase/guanido kinase"/>
    <property type="match status" value="1"/>
</dbReference>
<dbReference type="GO" id="GO:0005524">
    <property type="term" value="F:ATP binding"/>
    <property type="evidence" value="ECO:0007669"/>
    <property type="project" value="UniProtKB-KW"/>
</dbReference>
<dbReference type="PANTHER" id="PTHR11659:SF0">
    <property type="entry name" value="GLUTAMYL-TRNA(GLN) AMIDOTRANSFERASE SUBUNIT B, MITOCHONDRIAL"/>
    <property type="match status" value="1"/>
</dbReference>
<feature type="domain" description="Aspartyl/Glutamyl-tRNA(Gln) amidotransferase subunit B/E catalytic" evidence="6">
    <location>
        <begin position="40"/>
        <end position="323"/>
    </location>
</feature>
<evidence type="ECO:0000256" key="2">
    <source>
        <dbReference type="ARBA" id="ARBA00022741"/>
    </source>
</evidence>
<dbReference type="GO" id="GO:0050567">
    <property type="term" value="F:glutaminyl-tRNA synthase (glutamine-hydrolyzing) activity"/>
    <property type="evidence" value="ECO:0007669"/>
    <property type="project" value="UniProtKB-UniRule"/>
</dbReference>
<dbReference type="NCBIfam" id="NF004012">
    <property type="entry name" value="PRK05477.1-2"/>
    <property type="match status" value="1"/>
</dbReference>
<keyword evidence="3 5" id="KW-0067">ATP-binding</keyword>
<dbReference type="EC" id="6.3.5.-" evidence="5"/>